<keyword evidence="2" id="KW-1185">Reference proteome</keyword>
<accession>U5L650</accession>
<protein>
    <submittedName>
        <fullName evidence="1">Uncharacterized protein</fullName>
    </submittedName>
</protein>
<evidence type="ECO:0000313" key="1">
    <source>
        <dbReference type="EMBL" id="AGX03294.1"/>
    </source>
</evidence>
<proteinExistence type="predicted"/>
<dbReference type="AlphaFoldDB" id="U5L650"/>
<evidence type="ECO:0000313" key="2">
    <source>
        <dbReference type="Proteomes" id="UP000017805"/>
    </source>
</evidence>
<name>U5L650_9BACI</name>
<dbReference type="HOGENOM" id="CLU_3402088_0_0_9"/>
<reference evidence="1 2" key="1">
    <citation type="submission" date="2013-07" db="EMBL/GenBank/DDBJ databases">
        <title>Complete genome sequence of Bacillus infantis NRRL B-14911 that has potential to induce cardiac disease by antigenic mimicry.</title>
        <authorList>
            <person name="Massilamany C."/>
            <person name="Smith T.P.L."/>
            <person name="Loy J.D."/>
            <person name="Barletta R."/>
            <person name="Reddy J."/>
        </authorList>
    </citation>
    <scope>NUCLEOTIDE SEQUENCE [LARGE SCALE GENOMIC DNA]</scope>
    <source>
        <strain evidence="1 2">NRRL B-14911</strain>
    </source>
</reference>
<organism evidence="1 2">
    <name type="scientific">Bacillus infantis NRRL B-14911</name>
    <dbReference type="NCBI Taxonomy" id="1367477"/>
    <lineage>
        <taxon>Bacteria</taxon>
        <taxon>Bacillati</taxon>
        <taxon>Bacillota</taxon>
        <taxon>Bacilli</taxon>
        <taxon>Bacillales</taxon>
        <taxon>Bacillaceae</taxon>
        <taxon>Bacillus</taxon>
    </lineage>
</organism>
<dbReference type="KEGG" id="bif:N288_06815"/>
<dbReference type="EMBL" id="CP006643">
    <property type="protein sequence ID" value="AGX03294.1"/>
    <property type="molecule type" value="Genomic_DNA"/>
</dbReference>
<dbReference type="Proteomes" id="UP000017805">
    <property type="component" value="Chromosome"/>
</dbReference>
<gene>
    <name evidence="1" type="ORF">N288_06815</name>
</gene>
<sequence>MYLADFGLMRVKLYFAKHEPKINSNEGMLP</sequence>